<evidence type="ECO:0000313" key="1">
    <source>
        <dbReference type="Proteomes" id="UP000095283"/>
    </source>
</evidence>
<dbReference type="WBParaSite" id="Hba_15573">
    <property type="protein sequence ID" value="Hba_15573"/>
    <property type="gene ID" value="Hba_15573"/>
</dbReference>
<protein>
    <submittedName>
        <fullName evidence="2">Secreted protein</fullName>
    </submittedName>
</protein>
<name>A0A1I7XCZ9_HETBA</name>
<accession>A0A1I7XCZ9</accession>
<proteinExistence type="predicted"/>
<reference evidence="2" key="1">
    <citation type="submission" date="2016-11" db="UniProtKB">
        <authorList>
            <consortium name="WormBaseParasite"/>
        </authorList>
    </citation>
    <scope>IDENTIFICATION</scope>
</reference>
<evidence type="ECO:0000313" key="2">
    <source>
        <dbReference type="WBParaSite" id="Hba_15573"/>
    </source>
</evidence>
<organism evidence="1 2">
    <name type="scientific">Heterorhabditis bacteriophora</name>
    <name type="common">Entomopathogenic nematode worm</name>
    <dbReference type="NCBI Taxonomy" id="37862"/>
    <lineage>
        <taxon>Eukaryota</taxon>
        <taxon>Metazoa</taxon>
        <taxon>Ecdysozoa</taxon>
        <taxon>Nematoda</taxon>
        <taxon>Chromadorea</taxon>
        <taxon>Rhabditida</taxon>
        <taxon>Rhabditina</taxon>
        <taxon>Rhabditomorpha</taxon>
        <taxon>Strongyloidea</taxon>
        <taxon>Heterorhabditidae</taxon>
        <taxon>Heterorhabditis</taxon>
    </lineage>
</organism>
<sequence>MFIPALDKHSITIPLSLTLISLAWWQNFVHIDSVFPPIRSFARYASSFRYFSQFLRYGLLVEFPFTLGLLHCRYYSFLFLLPFF</sequence>
<dbReference type="AlphaFoldDB" id="A0A1I7XCZ9"/>
<keyword evidence="1" id="KW-1185">Reference proteome</keyword>
<dbReference type="Proteomes" id="UP000095283">
    <property type="component" value="Unplaced"/>
</dbReference>